<name>A0A1I5GPA2_PSUAM</name>
<dbReference type="AlphaFoldDB" id="A0A1I5GPA2"/>
<dbReference type="EMBL" id="FOUY01000049">
    <property type="protein sequence ID" value="SFO37838.1"/>
    <property type="molecule type" value="Genomic_DNA"/>
</dbReference>
<dbReference type="InterPro" id="IPR036457">
    <property type="entry name" value="PPM-type-like_dom_sf"/>
</dbReference>
<evidence type="ECO:0008006" key="3">
    <source>
        <dbReference type="Google" id="ProtNLM"/>
    </source>
</evidence>
<dbReference type="SUPFAM" id="SSF81606">
    <property type="entry name" value="PP2C-like"/>
    <property type="match status" value="1"/>
</dbReference>
<reference evidence="1 2" key="1">
    <citation type="submission" date="2016-10" db="EMBL/GenBank/DDBJ databases">
        <authorList>
            <person name="de Groot N.N."/>
        </authorList>
    </citation>
    <scope>NUCLEOTIDE SEQUENCE [LARGE SCALE GENOMIC DNA]</scope>
    <source>
        <strain evidence="1 2">CGMCC 4.1877</strain>
    </source>
</reference>
<evidence type="ECO:0000313" key="1">
    <source>
        <dbReference type="EMBL" id="SFO37838.1"/>
    </source>
</evidence>
<gene>
    <name evidence="1" type="ORF">SAMN05216207_104918</name>
</gene>
<keyword evidence="2" id="KW-1185">Reference proteome</keyword>
<dbReference type="STRING" id="260086.SAMN05216207_104918"/>
<accession>A0A1I5GPA2</accession>
<sequence length="272" mass="29869">MRAITAQLAGGEFNADRVLVADNAVIVLDGATPFVPVDVDPGQYAETLGDGILKRLPYMAIPDAVAAAIESTSQTLRLQPGKSPSSTVSILHVSEQEAHLYALGDSPIRYGAQSDERVLSDSRIDAIGPSLRKLYQSRLRAGYGFDRAHYRILAKLQHEQSRYRNRPSGYWIAEADPKAAYRGLLLTLPSESIHWAVMGTDGAMDPLEAVLSASWPVVALYDEKQLQELLLQAHDWERRSDPGAVMMPRAKPHDDKSLVAVPEVFAEPEQTI</sequence>
<proteinExistence type="predicted"/>
<protein>
    <recommendedName>
        <fullName evidence="3">Protein phosphatase 2C</fullName>
    </recommendedName>
</protein>
<evidence type="ECO:0000313" key="2">
    <source>
        <dbReference type="Proteomes" id="UP000199614"/>
    </source>
</evidence>
<dbReference type="Proteomes" id="UP000199614">
    <property type="component" value="Unassembled WGS sequence"/>
</dbReference>
<organism evidence="1 2">
    <name type="scientific">Pseudonocardia ammonioxydans</name>
    <dbReference type="NCBI Taxonomy" id="260086"/>
    <lineage>
        <taxon>Bacteria</taxon>
        <taxon>Bacillati</taxon>
        <taxon>Actinomycetota</taxon>
        <taxon>Actinomycetes</taxon>
        <taxon>Pseudonocardiales</taxon>
        <taxon>Pseudonocardiaceae</taxon>
        <taxon>Pseudonocardia</taxon>
    </lineage>
</organism>